<evidence type="ECO:0000313" key="4">
    <source>
        <dbReference type="Proteomes" id="UP000249340"/>
    </source>
</evidence>
<sequence>MTSAVPDRFEPIAALPVHPGLARVHAEGWQSWSVTDALPVTAVPYRATLANSLAMDCHYNEVPPEGVFQGEGVLALDPGDGGPVRVFGTERADTTVPRIRAELRPGNILEVSSDAPVQQLESTPGVPLQSALGAWADGFAARAGVTPERLRPAPTVWCSWYQYWSTVTEQDIIDNLGAMDEFRLPVEVVQIDDGYQAAPGDWLIPSDRFSDLPALLARIRDRGRRAGIWTAPMLVGLRSRLYAEHPDWVVTDPATGEPVFAGEAIGDRCTALDLTHPAAAEYLAGVFRTMRGWGVDYFKIDFIYAGAIEGRRYADVTGVEAYREGLRVIREAIGPDSYLLGCGAPQLPAAGFVDAMRVGPDIAAYWFAPSGHPSEPSQHNADRNVRARAWQHGRLWVNDPDCLMLRAEVERREDWAQTVAAYGGLRASSDGLRGLDPWGLEMTRRLLVPSPTRPLA</sequence>
<dbReference type="Gene3D" id="3.20.20.70">
    <property type="entry name" value="Aldolase class I"/>
    <property type="match status" value="1"/>
</dbReference>
<dbReference type="OrthoDB" id="9758822at2"/>
<keyword evidence="1" id="KW-0378">Hydrolase</keyword>
<name>A0A345ST34_9ACTN</name>
<keyword evidence="4" id="KW-1185">Reference proteome</keyword>
<dbReference type="PANTHER" id="PTHR43053:SF3">
    <property type="entry name" value="ALPHA-GALACTOSIDASE C-RELATED"/>
    <property type="match status" value="1"/>
</dbReference>
<dbReference type="GO" id="GO:0004557">
    <property type="term" value="F:alpha-galactosidase activity"/>
    <property type="evidence" value="ECO:0007669"/>
    <property type="project" value="InterPro"/>
</dbReference>
<proteinExistence type="predicted"/>
<dbReference type="InterPro" id="IPR017853">
    <property type="entry name" value="GH"/>
</dbReference>
<dbReference type="GO" id="GO:0016052">
    <property type="term" value="P:carbohydrate catabolic process"/>
    <property type="evidence" value="ECO:0007669"/>
    <property type="project" value="InterPro"/>
</dbReference>
<dbReference type="SUPFAM" id="SSF51445">
    <property type="entry name" value="(Trans)glycosidases"/>
    <property type="match status" value="1"/>
</dbReference>
<dbReference type="AlphaFoldDB" id="A0A345ST34"/>
<dbReference type="PANTHER" id="PTHR43053">
    <property type="entry name" value="GLYCOSIDASE FAMILY 31"/>
    <property type="match status" value="1"/>
</dbReference>
<gene>
    <name evidence="3" type="ORF">C7M71_004910</name>
</gene>
<evidence type="ECO:0000313" key="3">
    <source>
        <dbReference type="EMBL" id="AXI76889.1"/>
    </source>
</evidence>
<dbReference type="KEGG" id="stri:C7M71_004910"/>
<evidence type="ECO:0000256" key="1">
    <source>
        <dbReference type="ARBA" id="ARBA00022801"/>
    </source>
</evidence>
<protein>
    <submittedName>
        <fullName evidence="3">Alpha-galactosidase</fullName>
    </submittedName>
</protein>
<keyword evidence="2" id="KW-0326">Glycosidase</keyword>
<dbReference type="RefSeq" id="WP_111493193.1">
    <property type="nucleotide sequence ID" value="NZ_CP031264.1"/>
</dbReference>
<organism evidence="3 4">
    <name type="scientific">Peterkaempfera bronchialis</name>
    <dbReference type="NCBI Taxonomy" id="2126346"/>
    <lineage>
        <taxon>Bacteria</taxon>
        <taxon>Bacillati</taxon>
        <taxon>Actinomycetota</taxon>
        <taxon>Actinomycetes</taxon>
        <taxon>Kitasatosporales</taxon>
        <taxon>Streptomycetaceae</taxon>
        <taxon>Peterkaempfera</taxon>
    </lineage>
</organism>
<dbReference type="Pfam" id="PF02065">
    <property type="entry name" value="Melibiase"/>
    <property type="match status" value="1"/>
</dbReference>
<dbReference type="EMBL" id="CP031264">
    <property type="protein sequence ID" value="AXI76889.1"/>
    <property type="molecule type" value="Genomic_DNA"/>
</dbReference>
<dbReference type="CDD" id="cd14791">
    <property type="entry name" value="GH36"/>
    <property type="match status" value="1"/>
</dbReference>
<dbReference type="InterPro" id="IPR013785">
    <property type="entry name" value="Aldolase_TIM"/>
</dbReference>
<dbReference type="InterPro" id="IPR050985">
    <property type="entry name" value="Alpha-glycosidase_related"/>
</dbReference>
<reference evidence="4" key="1">
    <citation type="submission" date="2018-07" db="EMBL/GenBank/DDBJ databases">
        <title>Streptacidiphilus bronchialis DSM 106435 chromosome.</title>
        <authorList>
            <person name="Batra D."/>
            <person name="Gulvik C.A."/>
        </authorList>
    </citation>
    <scope>NUCLEOTIDE SEQUENCE [LARGE SCALE GENOMIC DNA]</scope>
    <source>
        <strain evidence="4">DSM 106435</strain>
    </source>
</reference>
<evidence type="ECO:0000256" key="2">
    <source>
        <dbReference type="ARBA" id="ARBA00023295"/>
    </source>
</evidence>
<dbReference type="Proteomes" id="UP000249340">
    <property type="component" value="Chromosome"/>
</dbReference>
<dbReference type="InterPro" id="IPR002252">
    <property type="entry name" value="Glyco_hydro_36"/>
</dbReference>
<accession>A0A345ST34</accession>